<feature type="compositionally biased region" description="Basic and acidic residues" evidence="1">
    <location>
        <begin position="145"/>
        <end position="156"/>
    </location>
</feature>
<evidence type="ECO:0000313" key="3">
    <source>
        <dbReference type="Proteomes" id="UP000215027"/>
    </source>
</evidence>
<protein>
    <submittedName>
        <fullName evidence="2">Uncharacterized protein</fullName>
    </submittedName>
</protein>
<sequence length="156" mass="17708">MGTCMDSSLAAAVRPRHRALRAFFEYKGREVRLVSVQALEMLAPPPQAIFPRSDERGTWFELRDREGKTIYRRVIDNPIREDIEVITDDPNHPLSRTLTEPEGIFYVIVPDIPQARELVIVAEPARRPRDTGELEGAAESNTYRFDLDAGSKEGDN</sequence>
<accession>A0A170PDX0</accession>
<evidence type="ECO:0000313" key="2">
    <source>
        <dbReference type="EMBL" id="CUS02243.2"/>
    </source>
</evidence>
<feature type="region of interest" description="Disordered" evidence="1">
    <location>
        <begin position="127"/>
        <end position="156"/>
    </location>
</feature>
<dbReference type="EMBL" id="LN890655">
    <property type="protein sequence ID" value="CUS02243.2"/>
    <property type="molecule type" value="Genomic_DNA"/>
</dbReference>
<reference evidence="2" key="1">
    <citation type="submission" date="2016-01" db="EMBL/GenBank/DDBJ databases">
        <authorList>
            <person name="Mcilroy J.S."/>
            <person name="Karst M S."/>
            <person name="Albertsen M."/>
        </authorList>
    </citation>
    <scope>NUCLEOTIDE SEQUENCE</scope>
    <source>
        <strain evidence="2">Cfx-K</strain>
    </source>
</reference>
<name>A0A170PDX0_9CHLR</name>
<dbReference type="RefSeq" id="WP_162292429.1">
    <property type="nucleotide sequence ID" value="NZ_LN890655.1"/>
</dbReference>
<dbReference type="Proteomes" id="UP000215027">
    <property type="component" value="Chromosome I"/>
</dbReference>
<proteinExistence type="predicted"/>
<keyword evidence="3" id="KW-1185">Reference proteome</keyword>
<gene>
    <name evidence="2" type="ORF">CFX0092_A0362</name>
</gene>
<evidence type="ECO:0000256" key="1">
    <source>
        <dbReference type="SAM" id="MobiDB-lite"/>
    </source>
</evidence>
<dbReference type="KEGG" id="pbf:CFX0092_A0362"/>
<organism evidence="2 3">
    <name type="scientific">Candidatus Promineifilum breve</name>
    <dbReference type="NCBI Taxonomy" id="1806508"/>
    <lineage>
        <taxon>Bacteria</taxon>
        <taxon>Bacillati</taxon>
        <taxon>Chloroflexota</taxon>
        <taxon>Ardenticatenia</taxon>
        <taxon>Candidatus Promineifilales</taxon>
        <taxon>Candidatus Promineifilaceae</taxon>
        <taxon>Candidatus Promineifilum</taxon>
    </lineage>
</organism>
<dbReference type="AlphaFoldDB" id="A0A170PDX0"/>